<proteinExistence type="predicted"/>
<reference evidence="1 2" key="1">
    <citation type="submission" date="2016-07" db="EMBL/GenBank/DDBJ databases">
        <title>Draft genome of Scalindua rubra, obtained from a brine-seawater interface in the Red Sea, sheds light on salt adaptation in anammox bacteria.</title>
        <authorList>
            <person name="Speth D.R."/>
            <person name="Lagkouvardos I."/>
            <person name="Wang Y."/>
            <person name="Qian P.-Y."/>
            <person name="Dutilh B.E."/>
            <person name="Jetten M.S."/>
        </authorList>
    </citation>
    <scope>NUCLEOTIDE SEQUENCE [LARGE SCALE GENOMIC DNA]</scope>
    <source>
        <strain evidence="1">BSI-1</strain>
    </source>
</reference>
<dbReference type="Proteomes" id="UP000094056">
    <property type="component" value="Unassembled WGS sequence"/>
</dbReference>
<evidence type="ECO:0008006" key="3">
    <source>
        <dbReference type="Google" id="ProtNLM"/>
    </source>
</evidence>
<dbReference type="EMBL" id="MAYW01000316">
    <property type="protein sequence ID" value="ODS29972.1"/>
    <property type="molecule type" value="Genomic_DNA"/>
</dbReference>
<dbReference type="InterPro" id="IPR024524">
    <property type="entry name" value="DUF3800"/>
</dbReference>
<organism evidence="1 2">
    <name type="scientific">Candidatus Scalindua rubra</name>
    <dbReference type="NCBI Taxonomy" id="1872076"/>
    <lineage>
        <taxon>Bacteria</taxon>
        <taxon>Pseudomonadati</taxon>
        <taxon>Planctomycetota</taxon>
        <taxon>Candidatus Brocadiia</taxon>
        <taxon>Candidatus Brocadiales</taxon>
        <taxon>Candidatus Scalinduaceae</taxon>
        <taxon>Candidatus Scalindua</taxon>
    </lineage>
</organism>
<dbReference type="AlphaFoldDB" id="A0A1E3X340"/>
<accession>A0A1E3X340</accession>
<name>A0A1E3X340_9BACT</name>
<evidence type="ECO:0000313" key="1">
    <source>
        <dbReference type="EMBL" id="ODS29972.1"/>
    </source>
</evidence>
<evidence type="ECO:0000313" key="2">
    <source>
        <dbReference type="Proteomes" id="UP000094056"/>
    </source>
</evidence>
<dbReference type="Pfam" id="PF12686">
    <property type="entry name" value="DUF3800"/>
    <property type="match status" value="1"/>
</dbReference>
<comment type="caution">
    <text evidence="1">The sequence shown here is derived from an EMBL/GenBank/DDBJ whole genome shotgun (WGS) entry which is preliminary data.</text>
</comment>
<sequence length="216" mass="25386">MILYLDESGDLGFEFSDPYRRGGSSRYLTIAFLLIDRNKKHLTKRIVKKIYKHERVPSHIELKGNKVSPEGLKFFSNKVVDLLSKYQTTKISTITVKKQNVQKHIRKDHNKLYNYMIKLSLEDICPDIRLLSFIPDPRSIKVKSGDSLINYLQTVVWLELNKKTHIEEVKQESHSSLNLQFVDYIAHIIWSNYEDNNQTKGYSILQSHIIDKQLFF</sequence>
<protein>
    <recommendedName>
        <fullName evidence="3">DUF3800 domain-containing protein</fullName>
    </recommendedName>
</protein>
<gene>
    <name evidence="1" type="ORF">SCARUB_04927</name>
</gene>